<evidence type="ECO:0008006" key="5">
    <source>
        <dbReference type="Google" id="ProtNLM"/>
    </source>
</evidence>
<comment type="caution">
    <text evidence="1">The sequence shown here is derived from an EMBL/GenBank/DDBJ whole genome shotgun (WGS) entry which is preliminary data.</text>
</comment>
<protein>
    <recommendedName>
        <fullName evidence="5">ABM domain-containing protein</fullName>
    </recommendedName>
</protein>
<organism evidence="1 4">
    <name type="scientific">Streptomyces radicis</name>
    <dbReference type="NCBI Taxonomy" id="1750517"/>
    <lineage>
        <taxon>Bacteria</taxon>
        <taxon>Bacillati</taxon>
        <taxon>Actinomycetota</taxon>
        <taxon>Actinomycetes</taxon>
        <taxon>Kitasatosporales</taxon>
        <taxon>Streptomycetaceae</taxon>
        <taxon>Streptomyces</taxon>
    </lineage>
</organism>
<evidence type="ECO:0000313" key="2">
    <source>
        <dbReference type="EMBL" id="RKN13508.1"/>
    </source>
</evidence>
<proteinExistence type="predicted"/>
<dbReference type="Gene3D" id="3.30.70.100">
    <property type="match status" value="1"/>
</dbReference>
<dbReference type="EMBL" id="RBDX01000046">
    <property type="protein sequence ID" value="RKN03664.1"/>
    <property type="molecule type" value="Genomic_DNA"/>
</dbReference>
<name>A0A3A9W382_9ACTN</name>
<dbReference type="AlphaFoldDB" id="A0A3A9W382"/>
<dbReference type="Proteomes" id="UP000275024">
    <property type="component" value="Unassembled WGS sequence"/>
</dbReference>
<dbReference type="EMBL" id="RBDY01000046">
    <property type="protein sequence ID" value="RKN13508.1"/>
    <property type="molecule type" value="Genomic_DNA"/>
</dbReference>
<accession>A0A3A9W382</accession>
<gene>
    <name evidence="2" type="ORF">D7318_31105</name>
    <name evidence="1" type="ORF">D7319_31110</name>
</gene>
<keyword evidence="3" id="KW-1185">Reference proteome</keyword>
<evidence type="ECO:0000313" key="4">
    <source>
        <dbReference type="Proteomes" id="UP000275024"/>
    </source>
</evidence>
<evidence type="ECO:0000313" key="1">
    <source>
        <dbReference type="EMBL" id="RKN03664.1"/>
    </source>
</evidence>
<sequence length="113" mass="11936">MVSRVDTLVPGIQRPGLERTRLDHSVVHDAVRPTGVYVVSRTAADDVESAIPVASGLLAAHAHLTTDGRRAIVVTEWVDAASHEAAVAPAGPGFTRYALHHAFADDRVVSPPS</sequence>
<dbReference type="Proteomes" id="UP000268652">
    <property type="component" value="Unassembled WGS sequence"/>
</dbReference>
<evidence type="ECO:0000313" key="3">
    <source>
        <dbReference type="Proteomes" id="UP000268652"/>
    </source>
</evidence>
<reference evidence="3 4" key="1">
    <citation type="submission" date="2018-09" db="EMBL/GenBank/DDBJ databases">
        <title>Streptomyces sp. nov. DS1-2, an endophytic actinomycete isolated from roots of Dendrobium scabrilingue.</title>
        <authorList>
            <person name="Kuncharoen N."/>
            <person name="Kudo T."/>
            <person name="Ohkuma M."/>
            <person name="Yuki M."/>
            <person name="Tanasupawat S."/>
        </authorList>
    </citation>
    <scope>NUCLEOTIDE SEQUENCE [LARGE SCALE GENOMIC DNA]</scope>
    <source>
        <strain evidence="1 4">AZ1-7</strain>
        <strain evidence="2 3">DS1-2</strain>
    </source>
</reference>